<dbReference type="AlphaFoldDB" id="A0A1M6L4A7"/>
<organism evidence="2 3">
    <name type="scientific">Reichenbachiella agariperforans</name>
    <dbReference type="NCBI Taxonomy" id="156994"/>
    <lineage>
        <taxon>Bacteria</taxon>
        <taxon>Pseudomonadati</taxon>
        <taxon>Bacteroidota</taxon>
        <taxon>Cytophagia</taxon>
        <taxon>Cytophagales</taxon>
        <taxon>Reichenbachiellaceae</taxon>
        <taxon>Reichenbachiella</taxon>
    </lineage>
</organism>
<dbReference type="RefSeq" id="WP_073119588.1">
    <property type="nucleotide sequence ID" value="NZ_FRAA01000001.1"/>
</dbReference>
<dbReference type="Gene3D" id="2.40.30.170">
    <property type="match status" value="1"/>
</dbReference>
<dbReference type="InterPro" id="IPR058625">
    <property type="entry name" value="MdtA-like_BSH"/>
</dbReference>
<dbReference type="Pfam" id="PF25917">
    <property type="entry name" value="BSH_RND"/>
    <property type="match status" value="1"/>
</dbReference>
<proteinExistence type="predicted"/>
<reference evidence="3" key="1">
    <citation type="submission" date="2016-11" db="EMBL/GenBank/DDBJ databases">
        <authorList>
            <person name="Varghese N."/>
            <person name="Submissions S."/>
        </authorList>
    </citation>
    <scope>NUCLEOTIDE SEQUENCE [LARGE SCALE GENOMIC DNA]</scope>
    <source>
        <strain evidence="3">DSM 26134</strain>
    </source>
</reference>
<protein>
    <submittedName>
        <fullName evidence="2">Multidrug efflux pump subunit AcrA (Membrane-fusion protein)</fullName>
    </submittedName>
</protein>
<dbReference type="SUPFAM" id="SSF111369">
    <property type="entry name" value="HlyD-like secretion proteins"/>
    <property type="match status" value="1"/>
</dbReference>
<dbReference type="Proteomes" id="UP000184474">
    <property type="component" value="Unassembled WGS sequence"/>
</dbReference>
<evidence type="ECO:0000313" key="3">
    <source>
        <dbReference type="Proteomes" id="UP000184474"/>
    </source>
</evidence>
<evidence type="ECO:0000313" key="2">
    <source>
        <dbReference type="EMBL" id="SHJ65909.1"/>
    </source>
</evidence>
<dbReference type="Gene3D" id="2.40.50.100">
    <property type="match status" value="1"/>
</dbReference>
<dbReference type="GO" id="GO:1990281">
    <property type="term" value="C:efflux pump complex"/>
    <property type="evidence" value="ECO:0007669"/>
    <property type="project" value="TreeGrafter"/>
</dbReference>
<dbReference type="EMBL" id="FRAA01000001">
    <property type="protein sequence ID" value="SHJ65909.1"/>
    <property type="molecule type" value="Genomic_DNA"/>
</dbReference>
<dbReference type="PANTHER" id="PTHR30469">
    <property type="entry name" value="MULTIDRUG RESISTANCE PROTEIN MDTA"/>
    <property type="match status" value="1"/>
</dbReference>
<dbReference type="GO" id="GO:0015562">
    <property type="term" value="F:efflux transmembrane transporter activity"/>
    <property type="evidence" value="ECO:0007669"/>
    <property type="project" value="TreeGrafter"/>
</dbReference>
<evidence type="ECO:0000259" key="1">
    <source>
        <dbReference type="Pfam" id="PF25917"/>
    </source>
</evidence>
<keyword evidence="3" id="KW-1185">Reference proteome</keyword>
<name>A0A1M6L4A7_REIAG</name>
<accession>A0A1M6L4A7</accession>
<gene>
    <name evidence="2" type="ORF">SAMN04488028_101814</name>
</gene>
<feature type="domain" description="Multidrug resistance protein MdtA-like barrel-sandwich hybrid" evidence="1">
    <location>
        <begin position="66"/>
        <end position="215"/>
    </location>
</feature>
<sequence>MNRKVTIVLGIALIAAGIFGYKKISNIEKDEKKPAEKALSTIFTETVKNQSESINITESGRLTAKNKADIYAEVQGVMQTTGKEFKAGVQFSKGQVLVKIKSSDSYANLQAQKSVLQNLVTSILPDLRLDYPESFERWNQYVINFDIDKPIPALPETASDKEKYFITGKNIYTTYYNTKNLEIVQSKYNIRAPYSGVVTEALVRPGTVIRTGQKLGEFIDPSVYELEIAISHSMISSLAPGQNVMVSSPGSDQAWVGKVARINGKVDATTQTVLVFIDVKGEGLKEGLYLEAHIEGQKVDQVYELDSKLLVGGNKIYTVVDNKLKLVSIQVIHKTQETVIVSGLTDGTEIVSKLVPGAYEGMEVKVYSEKKQ</sequence>
<dbReference type="STRING" id="156994.SAMN04488028_101814"/>